<dbReference type="HOGENOM" id="CLU_2087865_0_0_1"/>
<proteinExistence type="predicted"/>
<evidence type="ECO:0000313" key="1">
    <source>
        <dbReference type="EnsemblMetazoa" id="SMAR009515-PA"/>
    </source>
</evidence>
<dbReference type="Proteomes" id="UP000014500">
    <property type="component" value="Unassembled WGS sequence"/>
</dbReference>
<evidence type="ECO:0000313" key="2">
    <source>
        <dbReference type="Proteomes" id="UP000014500"/>
    </source>
</evidence>
<reference evidence="1" key="2">
    <citation type="submission" date="2015-02" db="UniProtKB">
        <authorList>
            <consortium name="EnsemblMetazoa"/>
        </authorList>
    </citation>
    <scope>IDENTIFICATION</scope>
</reference>
<sequence>MKKNDILKALRTGMTLLNFYANTLMHYSTQRLQTKTDPTENSSDQHHNQKQLCGHCHEFEPRKKQSTCYIVRWHNSPSIGWSRDCVPHLVRSPAAQPLCSARAPHRDNWLANSATHA</sequence>
<keyword evidence="2" id="KW-1185">Reference proteome</keyword>
<organism evidence="1 2">
    <name type="scientific">Strigamia maritima</name>
    <name type="common">European centipede</name>
    <name type="synonym">Geophilus maritimus</name>
    <dbReference type="NCBI Taxonomy" id="126957"/>
    <lineage>
        <taxon>Eukaryota</taxon>
        <taxon>Metazoa</taxon>
        <taxon>Ecdysozoa</taxon>
        <taxon>Arthropoda</taxon>
        <taxon>Myriapoda</taxon>
        <taxon>Chilopoda</taxon>
        <taxon>Pleurostigmophora</taxon>
        <taxon>Geophilomorpha</taxon>
        <taxon>Linotaeniidae</taxon>
        <taxon>Strigamia</taxon>
    </lineage>
</organism>
<dbReference type="EMBL" id="JH431915">
    <property type="status" value="NOT_ANNOTATED_CDS"/>
    <property type="molecule type" value="Genomic_DNA"/>
</dbReference>
<dbReference type="EnsemblMetazoa" id="SMAR009515-RA">
    <property type="protein sequence ID" value="SMAR009515-PA"/>
    <property type="gene ID" value="SMAR009515"/>
</dbReference>
<dbReference type="AlphaFoldDB" id="T1J781"/>
<protein>
    <submittedName>
        <fullName evidence="1">Uncharacterized protein</fullName>
    </submittedName>
</protein>
<reference evidence="2" key="1">
    <citation type="submission" date="2011-05" db="EMBL/GenBank/DDBJ databases">
        <authorList>
            <person name="Richards S.R."/>
            <person name="Qu J."/>
            <person name="Jiang H."/>
            <person name="Jhangiani S.N."/>
            <person name="Agravi P."/>
            <person name="Goodspeed R."/>
            <person name="Gross S."/>
            <person name="Mandapat C."/>
            <person name="Jackson L."/>
            <person name="Mathew T."/>
            <person name="Pu L."/>
            <person name="Thornton R."/>
            <person name="Saada N."/>
            <person name="Wilczek-Boney K.B."/>
            <person name="Lee S."/>
            <person name="Kovar C."/>
            <person name="Wu Y."/>
            <person name="Scherer S.E."/>
            <person name="Worley K.C."/>
            <person name="Muzny D.M."/>
            <person name="Gibbs R."/>
        </authorList>
    </citation>
    <scope>NUCLEOTIDE SEQUENCE</scope>
    <source>
        <strain evidence="2">Brora</strain>
    </source>
</reference>
<accession>T1J781</accession>
<name>T1J781_STRMM</name>